<sequence length="532" mass="58505">MPFETPLYPTNAFRFLDDPQFPSYPAPKPTLHAHQDLPKSISSSAWLQPPIPARCRLQINIVGAGLAGLATAITLTLSGHKVTVFEQAPAFGEVGAGIQVPPNSTRYLLAWGVGPHLEPHISEPEAIRLRRWQNGELIGMTRLRGNTGNPGFREKFGAPYFVVHRADYHGALVARCKELNIDIREGSEVVSYEFRDAASPSATHSTRGKNLADGPSQLSNPEPAAVLLLKNGTSHPADLIIAADGLKSPARTAILHSHNLSPISPQPTAQAAYRATIPLSNLQSHPTTTWITETPNQNLWIGPSRHCMTYSIGGPSNPNRVFNLVLSHPEPNPPETWSTDPGSVRTEMKSHFAGWDTRFLSVLDRLSDSSSGRVVKWPIMTIPPLPTWTHASSRLLVIGDAAHAMVPYMSQGAAIAVEDAAAVSAVLAQVEDTIKIADALRVFERVRMRRARGMQQASWLNGEIWHLEDGQAQRARDQGMGGDVEEEGDALMDWNANQWSDPVCQAWTYGYDAVKEVVREWDEWKQQQEKKT</sequence>
<name>A0ACC3AIT5_9EURO</name>
<gene>
    <name evidence="1" type="ORF">H2198_000919</name>
</gene>
<accession>A0ACC3AIT5</accession>
<dbReference type="EMBL" id="JAPDRQ010000010">
    <property type="protein sequence ID" value="KAJ9663158.1"/>
    <property type="molecule type" value="Genomic_DNA"/>
</dbReference>
<keyword evidence="2" id="KW-1185">Reference proteome</keyword>
<proteinExistence type="predicted"/>
<dbReference type="Proteomes" id="UP001172386">
    <property type="component" value="Unassembled WGS sequence"/>
</dbReference>
<protein>
    <submittedName>
        <fullName evidence="1">Uncharacterized protein</fullName>
    </submittedName>
</protein>
<evidence type="ECO:0000313" key="1">
    <source>
        <dbReference type="EMBL" id="KAJ9663158.1"/>
    </source>
</evidence>
<reference evidence="1" key="1">
    <citation type="submission" date="2022-10" db="EMBL/GenBank/DDBJ databases">
        <title>Culturing micro-colonial fungi from biological soil crusts in the Mojave desert and describing Neophaeococcomyces mojavensis, and introducing the new genera and species Taxawa tesnikishii.</title>
        <authorList>
            <person name="Kurbessoian T."/>
            <person name="Stajich J.E."/>
        </authorList>
    </citation>
    <scope>NUCLEOTIDE SEQUENCE</scope>
    <source>
        <strain evidence="1">JES_112</strain>
    </source>
</reference>
<comment type="caution">
    <text evidence="1">The sequence shown here is derived from an EMBL/GenBank/DDBJ whole genome shotgun (WGS) entry which is preliminary data.</text>
</comment>
<evidence type="ECO:0000313" key="2">
    <source>
        <dbReference type="Proteomes" id="UP001172386"/>
    </source>
</evidence>
<organism evidence="1 2">
    <name type="scientific">Neophaeococcomyces mojaviensis</name>
    <dbReference type="NCBI Taxonomy" id="3383035"/>
    <lineage>
        <taxon>Eukaryota</taxon>
        <taxon>Fungi</taxon>
        <taxon>Dikarya</taxon>
        <taxon>Ascomycota</taxon>
        <taxon>Pezizomycotina</taxon>
        <taxon>Eurotiomycetes</taxon>
        <taxon>Chaetothyriomycetidae</taxon>
        <taxon>Chaetothyriales</taxon>
        <taxon>Chaetothyriales incertae sedis</taxon>
        <taxon>Neophaeococcomyces</taxon>
    </lineage>
</organism>